<evidence type="ECO:0000313" key="9">
    <source>
        <dbReference type="Proteomes" id="UP001329430"/>
    </source>
</evidence>
<accession>A0AAN7ZXC6</accession>
<feature type="transmembrane region" description="Helical" evidence="6">
    <location>
        <begin position="117"/>
        <end position="137"/>
    </location>
</feature>
<proteinExistence type="inferred from homology"/>
<organism evidence="8 9">
    <name type="scientific">Pyrocoelia pectoralis</name>
    <dbReference type="NCBI Taxonomy" id="417401"/>
    <lineage>
        <taxon>Eukaryota</taxon>
        <taxon>Metazoa</taxon>
        <taxon>Ecdysozoa</taxon>
        <taxon>Arthropoda</taxon>
        <taxon>Hexapoda</taxon>
        <taxon>Insecta</taxon>
        <taxon>Pterygota</taxon>
        <taxon>Neoptera</taxon>
        <taxon>Endopterygota</taxon>
        <taxon>Coleoptera</taxon>
        <taxon>Polyphaga</taxon>
        <taxon>Elateriformia</taxon>
        <taxon>Elateroidea</taxon>
        <taxon>Lampyridae</taxon>
        <taxon>Lampyrinae</taxon>
        <taxon>Pyrocoelia</taxon>
    </lineage>
</organism>
<gene>
    <name evidence="8" type="ORF">RI129_001480</name>
</gene>
<dbReference type="PANTHER" id="PTHR21324:SF2">
    <property type="entry name" value="EG:22E5.9 PROTEIN"/>
    <property type="match status" value="1"/>
</dbReference>
<keyword evidence="4 6" id="KW-1133">Transmembrane helix</keyword>
<evidence type="ECO:0000313" key="8">
    <source>
        <dbReference type="EMBL" id="KAK5650451.1"/>
    </source>
</evidence>
<feature type="transmembrane region" description="Helical" evidence="6">
    <location>
        <begin position="158"/>
        <end position="181"/>
    </location>
</feature>
<evidence type="ECO:0000256" key="4">
    <source>
        <dbReference type="ARBA" id="ARBA00022989"/>
    </source>
</evidence>
<sequence>MGKFYLLPIAIFIWFPVTVIVTYVMAVLRKDVNPIFPYISDTGTFSPESCIFGQMLNTGAILIVILVYVRYRHIRFLCEKHSLNAKIRLRNKISTWIGVVSCIGISLVGNFQETNILIVHLIGAIIAFGFGTIWQCLQTWISFKVYPYAGKKIVNRARIISSIICVCCCIATFACGVISILEFKGKDITKWSKKDEGYYWHIASTINEWIMSISFIAFMCSFTLEFRYIDFHEPEMIIWEHITVETSESSNFNYNTAGNE</sequence>
<keyword evidence="3 6" id="KW-0812">Transmembrane</keyword>
<comment type="similarity">
    <text evidence="2">Belongs to the DRAM/TMEM150 family.</text>
</comment>
<evidence type="ECO:0000259" key="7">
    <source>
        <dbReference type="Pfam" id="PF10277"/>
    </source>
</evidence>
<dbReference type="EMBL" id="JAVRBK010000001">
    <property type="protein sequence ID" value="KAK5650451.1"/>
    <property type="molecule type" value="Genomic_DNA"/>
</dbReference>
<name>A0AAN7ZXC6_9COLE</name>
<feature type="domain" description="CWH43-like N-terminal" evidence="7">
    <location>
        <begin position="4"/>
        <end position="228"/>
    </location>
</feature>
<dbReference type="PANTHER" id="PTHR21324">
    <property type="entry name" value="FASTING-INDUCIBLE INTEGRAL MEMBRANE PROTEIN TM6P1-RELATED"/>
    <property type="match status" value="1"/>
</dbReference>
<evidence type="ECO:0000256" key="1">
    <source>
        <dbReference type="ARBA" id="ARBA00004127"/>
    </source>
</evidence>
<dbReference type="Proteomes" id="UP001329430">
    <property type="component" value="Chromosome 1"/>
</dbReference>
<keyword evidence="5 6" id="KW-0472">Membrane</keyword>
<feature type="transmembrane region" description="Helical" evidence="6">
    <location>
        <begin position="92"/>
        <end position="111"/>
    </location>
</feature>
<feature type="transmembrane region" description="Helical" evidence="6">
    <location>
        <begin position="5"/>
        <end position="28"/>
    </location>
</feature>
<reference evidence="8 9" key="1">
    <citation type="journal article" date="2024" name="Insects">
        <title>An Improved Chromosome-Level Genome Assembly of the Firefly Pyrocoelia pectoralis.</title>
        <authorList>
            <person name="Fu X."/>
            <person name="Meyer-Rochow V.B."/>
            <person name="Ballantyne L."/>
            <person name="Zhu X."/>
        </authorList>
    </citation>
    <scope>NUCLEOTIDE SEQUENCE [LARGE SCALE GENOMIC DNA]</scope>
    <source>
        <strain evidence="8">XCY_ONT2</strain>
    </source>
</reference>
<evidence type="ECO:0000256" key="3">
    <source>
        <dbReference type="ARBA" id="ARBA00022692"/>
    </source>
</evidence>
<dbReference type="AlphaFoldDB" id="A0AAN7ZXC6"/>
<dbReference type="InterPro" id="IPR050911">
    <property type="entry name" value="DRAM/TMEM150_Autophagy_Mod"/>
</dbReference>
<dbReference type="GO" id="GO:0012505">
    <property type="term" value="C:endomembrane system"/>
    <property type="evidence" value="ECO:0007669"/>
    <property type="project" value="UniProtKB-SubCell"/>
</dbReference>
<feature type="transmembrane region" description="Helical" evidence="6">
    <location>
        <begin position="51"/>
        <end position="71"/>
    </location>
</feature>
<protein>
    <recommendedName>
        <fullName evidence="7">CWH43-like N-terminal domain-containing protein</fullName>
    </recommendedName>
</protein>
<evidence type="ECO:0000256" key="5">
    <source>
        <dbReference type="ARBA" id="ARBA00023136"/>
    </source>
</evidence>
<comment type="caution">
    <text evidence="8">The sequence shown here is derived from an EMBL/GenBank/DDBJ whole genome shotgun (WGS) entry which is preliminary data.</text>
</comment>
<evidence type="ECO:0000256" key="2">
    <source>
        <dbReference type="ARBA" id="ARBA00006565"/>
    </source>
</evidence>
<evidence type="ECO:0000256" key="6">
    <source>
        <dbReference type="SAM" id="Phobius"/>
    </source>
</evidence>
<dbReference type="Pfam" id="PF10277">
    <property type="entry name" value="Frag1"/>
    <property type="match status" value="1"/>
</dbReference>
<comment type="subcellular location">
    <subcellularLocation>
        <location evidence="1">Endomembrane system</location>
        <topology evidence="1">Multi-pass membrane protein</topology>
    </subcellularLocation>
</comment>
<keyword evidence="9" id="KW-1185">Reference proteome</keyword>
<dbReference type="InterPro" id="IPR019402">
    <property type="entry name" value="CWH43_N"/>
</dbReference>